<keyword evidence="6" id="KW-0106">Calcium</keyword>
<feature type="domain" description="PI-PLC Y-box" evidence="18">
    <location>
        <begin position="963"/>
        <end position="1073"/>
    </location>
</feature>
<dbReference type="InterPro" id="IPR035024">
    <property type="entry name" value="PLC-gamma_N-SH2"/>
</dbReference>
<dbReference type="SMART" id="SM00252">
    <property type="entry name" value="SH2"/>
    <property type="match status" value="2"/>
</dbReference>
<dbReference type="PROSITE" id="PS50007">
    <property type="entry name" value="PIPLC_X_DOMAIN"/>
    <property type="match status" value="1"/>
</dbReference>
<dbReference type="GO" id="GO:0004435">
    <property type="term" value="F:phosphatidylinositol-4,5-bisphosphate phospholipase C activity"/>
    <property type="evidence" value="ECO:0007669"/>
    <property type="project" value="UniProtKB-EC"/>
</dbReference>
<dbReference type="Gene3D" id="2.30.30.40">
    <property type="entry name" value="SH3 Domains"/>
    <property type="match status" value="1"/>
</dbReference>
<dbReference type="SUPFAM" id="SSF47473">
    <property type="entry name" value="EF-hand"/>
    <property type="match status" value="1"/>
</dbReference>
<dbReference type="Pfam" id="PF00168">
    <property type="entry name" value="C2"/>
    <property type="match status" value="1"/>
</dbReference>
<dbReference type="GO" id="GO:0010634">
    <property type="term" value="P:positive regulation of epithelial cell migration"/>
    <property type="evidence" value="ECO:0007669"/>
    <property type="project" value="TreeGrafter"/>
</dbReference>
<dbReference type="InterPro" id="IPR035892">
    <property type="entry name" value="C2_domain_sf"/>
</dbReference>
<evidence type="ECO:0000256" key="3">
    <source>
        <dbReference type="ARBA" id="ARBA00022443"/>
    </source>
</evidence>
<dbReference type="InterPro" id="IPR057061">
    <property type="entry name" value="PLCG_EF-hand_2"/>
</dbReference>
<dbReference type="Pfam" id="PF00387">
    <property type="entry name" value="PI-PLC-Y"/>
    <property type="match status" value="1"/>
</dbReference>
<dbReference type="InterPro" id="IPR036860">
    <property type="entry name" value="SH2_dom_sf"/>
</dbReference>
<evidence type="ECO:0000256" key="11">
    <source>
        <dbReference type="PROSITE-ProRule" id="PRU00191"/>
    </source>
</evidence>
<dbReference type="FunFam" id="3.30.505.10:FF:000011">
    <property type="entry name" value="1-phosphatidylinositol 4,5-bisphosphate phosphodiesterase gamma"/>
    <property type="match status" value="1"/>
</dbReference>
<reference evidence="19 20" key="1">
    <citation type="submission" date="2019-10" db="EMBL/GenBank/DDBJ databases">
        <title>Assembly and Annotation for the nematode Trichostrongylus colubriformis.</title>
        <authorList>
            <person name="Martin J."/>
        </authorList>
    </citation>
    <scope>NUCLEOTIDE SEQUENCE [LARGE SCALE GENOMIC DNA]</scope>
    <source>
        <strain evidence="19">G859</strain>
        <tissue evidence="19">Whole worm</tissue>
    </source>
</reference>
<evidence type="ECO:0000256" key="14">
    <source>
        <dbReference type="SAM" id="MobiDB-lite"/>
    </source>
</evidence>
<feature type="domain" description="SH2" evidence="15">
    <location>
        <begin position="587"/>
        <end position="686"/>
    </location>
</feature>
<dbReference type="GO" id="GO:0032587">
    <property type="term" value="C:ruffle membrane"/>
    <property type="evidence" value="ECO:0007669"/>
    <property type="project" value="TreeGrafter"/>
</dbReference>
<dbReference type="InterPro" id="IPR017946">
    <property type="entry name" value="PLC-like_Pdiesterase_TIM-brl"/>
</dbReference>
<dbReference type="CDD" id="cd00275">
    <property type="entry name" value="C2_PLC_like"/>
    <property type="match status" value="1"/>
</dbReference>
<dbReference type="InterPro" id="IPR001452">
    <property type="entry name" value="SH3_domain"/>
</dbReference>
<protein>
    <recommendedName>
        <fullName evidence="2 13">Phosphoinositide phospholipase C</fullName>
        <ecNumber evidence="2 13">3.1.4.11</ecNumber>
    </recommendedName>
</protein>
<dbReference type="CDD" id="cd10341">
    <property type="entry name" value="SH2_N-SH2_PLC_gamma_like"/>
    <property type="match status" value="1"/>
</dbReference>
<comment type="catalytic activity">
    <reaction evidence="13">
        <text>a 1,2-diacyl-sn-glycero-3-phospho-(1D-myo-inositol-4,5-bisphosphate) + H2O = 1D-myo-inositol 1,4,5-trisphosphate + a 1,2-diacyl-sn-glycerol + H(+)</text>
        <dbReference type="Rhea" id="RHEA:33179"/>
        <dbReference type="ChEBI" id="CHEBI:15377"/>
        <dbReference type="ChEBI" id="CHEBI:15378"/>
        <dbReference type="ChEBI" id="CHEBI:17815"/>
        <dbReference type="ChEBI" id="CHEBI:58456"/>
        <dbReference type="ChEBI" id="CHEBI:203600"/>
        <dbReference type="EC" id="3.1.4.11"/>
    </reaction>
</comment>
<dbReference type="Gene3D" id="3.20.20.190">
    <property type="entry name" value="Phosphatidylinositol (PI) phosphodiesterase"/>
    <property type="match status" value="2"/>
</dbReference>
<evidence type="ECO:0000256" key="10">
    <source>
        <dbReference type="ARBA" id="ARBA00023224"/>
    </source>
</evidence>
<dbReference type="EMBL" id="WIXE01019417">
    <property type="protein sequence ID" value="KAK5970032.1"/>
    <property type="molecule type" value="Genomic_DNA"/>
</dbReference>
<dbReference type="InterPro" id="IPR001711">
    <property type="entry name" value="PLipase_C_Pinositol-sp_Y"/>
</dbReference>
<evidence type="ECO:0000256" key="12">
    <source>
        <dbReference type="PROSITE-ProRule" id="PRU00192"/>
    </source>
</evidence>
<organism evidence="19 20">
    <name type="scientific">Trichostrongylus colubriformis</name>
    <name type="common">Black scour worm</name>
    <dbReference type="NCBI Taxonomy" id="6319"/>
    <lineage>
        <taxon>Eukaryota</taxon>
        <taxon>Metazoa</taxon>
        <taxon>Ecdysozoa</taxon>
        <taxon>Nematoda</taxon>
        <taxon>Chromadorea</taxon>
        <taxon>Rhabditida</taxon>
        <taxon>Rhabditina</taxon>
        <taxon>Rhabditomorpha</taxon>
        <taxon>Strongyloidea</taxon>
        <taxon>Trichostrongylidae</taxon>
        <taxon>Trichostrongylus</taxon>
    </lineage>
</organism>
<dbReference type="GO" id="GO:0016042">
    <property type="term" value="P:lipid catabolic process"/>
    <property type="evidence" value="ECO:0007669"/>
    <property type="project" value="UniProtKB-KW"/>
</dbReference>
<dbReference type="Pfam" id="PF23583">
    <property type="entry name" value="EF_HAND_2_PLCG"/>
    <property type="match status" value="1"/>
</dbReference>
<keyword evidence="5 13" id="KW-0378">Hydrolase</keyword>
<accession>A0AAN8F9R9</accession>
<dbReference type="Pfam" id="PF23329">
    <property type="entry name" value="EF_HAND_1_PLCG"/>
    <property type="match status" value="1"/>
</dbReference>
<evidence type="ECO:0000259" key="16">
    <source>
        <dbReference type="PROSITE" id="PS50002"/>
    </source>
</evidence>
<evidence type="ECO:0000259" key="18">
    <source>
        <dbReference type="PROSITE" id="PS50008"/>
    </source>
</evidence>
<keyword evidence="7 13" id="KW-0442">Lipid degradation</keyword>
<dbReference type="FunFam" id="3.20.20.190:FF:000063">
    <property type="entry name" value="1-phosphatidylinositol 4,5-bisphosphate phosphodiesterase gamma"/>
    <property type="match status" value="1"/>
</dbReference>
<dbReference type="FunFam" id="3.20.20.190:FF:000062">
    <property type="entry name" value="1-phosphatidylinositol 4,5-bisphosphate phosphodiesterase gamma"/>
    <property type="match status" value="1"/>
</dbReference>
<sequence length="1348" mass="154033">MVGGQSRKTTVSSAPSPAQLRTYGKNHEMDFAKIYLAMQKGHKVCKINVLKKWDPAYKLLTLNMDTRQLFLTKLEQTAVRSKPTVLDLRHVREVQTLDYKLSAIQIGDKWKRDREIQNFDPLKILVISHGTQFTLKEWTLLFESTEACRLWCQGVHNLMLDTRDRFISSHTARIERFIAKHFYNLVTPGTEFVARKHMKPFVQTSLQYKVPSRQLQEVTEDQMNLLQFSQATRNLIHSQTLFASRFSELAPDGNIVNFEHFLKFLENMQSDSLSNNRTRVVNFLRRFLNVDDIPTDDIPMEPSLSVMEFCDFLFSRENSIWDPTNENVIQDMTRPLSHYWIASSHNTYLTGDQLRSDSSLDSYAQALLMGCRCIELDCWDGQRKGNSQEFLDIVIYHGYTMTSKLLLRDVLSVIKHYAFMTSVYPVILSIEDNCSVPAQRLLAQEVKEILGDDLLVQPINASETQLPSPAALKKKIILKHKKLPIENEDLATFVTSTDEFQDTDILSRECIKKGVLSLKDGVRHEWSSHVFVLFPDRICYLLESCDESSLKDDKEDTMSIMGDDEKEDEPFAGFGIRPEEQHITEEWFHGHCEREEAKERILQHKHRGNGLFMVRDSNLFIGDYSLTILHDEKVHHVRIKTRIVDREKKYYFMENKVCDTLYELVSYYTRNYLTTPTFKMILTTPCPQPQPHLNQPWFSQTADKAKAETLLSQVPEDGAFLLRYSSSDKSVFVLSIRVDGEIWHYRLKRDGRIFVVNQTVFENLNQIVEYYRTREFVRGISLRLPVDENDVHLGLGHLEIAQGSYQELSQLEEKIMARALRPYRGVNEDDLSFPANAIITVLRKEESLWTGRYGSSVGWFPASYVQEILPEKVPTTGAVASNYNTIELAGTVVERISDGEKQHVIKISHSAQQWSGQQWLLAARSVEEADDWQNQLWDLTRSVNNKISVLRTKEKSARIAAELSNLVVYCQAVPFDAAHIRTGSFYEMCSFVENKLDKLLEKGLVTFNIRQLSRVYPHGSRITSANYNPVPMWNASCHMVALNYQTGDKAMQLNQGKFMGNGRCGYVLKPEYMLDEGFDPLHGETVETSTSIRLTVQVIAGRHLSRRDKHKGICSPFVEVEVVGLPCDERSYKTRTIASNGLNPIWNQTFVFEIHCPEMALLRFNVEDGDFVGPKTDPFIGQAVFPLDSIRCGFRSVPLLNQFSEELELSALLVDVQMISVEGSSLIHSAHSVLQASRLTPVFRSKDRQLKSFDSFQSSVSHKSSLPQEVSARGVSSLLSSSVDSQSPSACSVAARKFSEFQSQDSIDSSDSLPSAANGSATPTDREKKRGKWSFPGFRFRSKDKDHS</sequence>
<dbReference type="Pfam" id="PF07653">
    <property type="entry name" value="SH3_2"/>
    <property type="match status" value="1"/>
</dbReference>
<dbReference type="PROSITE" id="PS50004">
    <property type="entry name" value="C2"/>
    <property type="match status" value="1"/>
</dbReference>
<evidence type="ECO:0000256" key="9">
    <source>
        <dbReference type="ARBA" id="ARBA00023098"/>
    </source>
</evidence>
<dbReference type="SUPFAM" id="SSF51695">
    <property type="entry name" value="PLC-like phosphodiesterases"/>
    <property type="match status" value="1"/>
</dbReference>
<evidence type="ECO:0000256" key="1">
    <source>
        <dbReference type="ARBA" id="ARBA00001913"/>
    </source>
</evidence>
<dbReference type="InterPro" id="IPR001192">
    <property type="entry name" value="PI-PLC_fam"/>
</dbReference>
<comment type="caution">
    <text evidence="19">The sequence shown here is derived from an EMBL/GenBank/DDBJ whole genome shotgun (WGS) entry which is preliminary data.</text>
</comment>
<keyword evidence="3 12" id="KW-0728">SH3 domain</keyword>
<dbReference type="PROSITE" id="PS50001">
    <property type="entry name" value="SH2"/>
    <property type="match status" value="2"/>
</dbReference>
<dbReference type="SMART" id="SM00326">
    <property type="entry name" value="SH3"/>
    <property type="match status" value="1"/>
</dbReference>
<evidence type="ECO:0000259" key="17">
    <source>
        <dbReference type="PROSITE" id="PS50004"/>
    </source>
</evidence>
<evidence type="ECO:0000256" key="6">
    <source>
        <dbReference type="ARBA" id="ARBA00022837"/>
    </source>
</evidence>
<dbReference type="GO" id="GO:0048015">
    <property type="term" value="P:phosphatidylinositol-mediated signaling"/>
    <property type="evidence" value="ECO:0007669"/>
    <property type="project" value="TreeGrafter"/>
</dbReference>
<feature type="domain" description="SH2" evidence="15">
    <location>
        <begin position="697"/>
        <end position="786"/>
    </location>
</feature>
<evidence type="ECO:0000259" key="15">
    <source>
        <dbReference type="PROSITE" id="PS50001"/>
    </source>
</evidence>
<dbReference type="GO" id="GO:0046488">
    <property type="term" value="P:phosphatidylinositol metabolic process"/>
    <property type="evidence" value="ECO:0007669"/>
    <property type="project" value="TreeGrafter"/>
</dbReference>
<evidence type="ECO:0000256" key="7">
    <source>
        <dbReference type="ARBA" id="ARBA00022963"/>
    </source>
</evidence>
<dbReference type="InterPro" id="IPR056586">
    <property type="entry name" value="EF-hand_PLCG1"/>
</dbReference>
<feature type="compositionally biased region" description="Polar residues" evidence="14">
    <location>
        <begin position="1"/>
        <end position="16"/>
    </location>
</feature>
<evidence type="ECO:0000313" key="19">
    <source>
        <dbReference type="EMBL" id="KAK5970032.1"/>
    </source>
</evidence>
<dbReference type="PRINTS" id="PR00390">
    <property type="entry name" value="PHPHLIPASEC"/>
</dbReference>
<evidence type="ECO:0000256" key="4">
    <source>
        <dbReference type="ARBA" id="ARBA00022737"/>
    </source>
</evidence>
<dbReference type="Gene3D" id="3.30.505.10">
    <property type="entry name" value="SH2 domain"/>
    <property type="match status" value="2"/>
</dbReference>
<dbReference type="EC" id="3.1.4.11" evidence="2 13"/>
<evidence type="ECO:0000256" key="8">
    <source>
        <dbReference type="ARBA" id="ARBA00022999"/>
    </source>
</evidence>
<dbReference type="Gene3D" id="2.60.40.150">
    <property type="entry name" value="C2 domain"/>
    <property type="match status" value="1"/>
</dbReference>
<evidence type="ECO:0000256" key="2">
    <source>
        <dbReference type="ARBA" id="ARBA00012368"/>
    </source>
</evidence>
<feature type="compositionally biased region" description="Low complexity" evidence="14">
    <location>
        <begin position="1302"/>
        <end position="1312"/>
    </location>
</feature>
<dbReference type="SUPFAM" id="SSF49562">
    <property type="entry name" value="C2 domain (Calcium/lipid-binding domain, CaLB)"/>
    <property type="match status" value="1"/>
</dbReference>
<keyword evidence="10" id="KW-0807">Transducer</keyword>
<name>A0AAN8F9R9_TRICO</name>
<dbReference type="SUPFAM" id="SSF50044">
    <property type="entry name" value="SH3-domain"/>
    <property type="match status" value="1"/>
</dbReference>
<evidence type="ECO:0000313" key="20">
    <source>
        <dbReference type="Proteomes" id="UP001331761"/>
    </source>
</evidence>
<dbReference type="GO" id="GO:0051209">
    <property type="term" value="P:release of sequestered calcium ion into cytosol"/>
    <property type="evidence" value="ECO:0007669"/>
    <property type="project" value="TreeGrafter"/>
</dbReference>
<dbReference type="PANTHER" id="PTHR10336:SF159">
    <property type="entry name" value="1-PHOSPHATIDYLINOSITOL 4,5-BISPHOSPHATE PHOSPHODIESTERASE GAMMA"/>
    <property type="match status" value="1"/>
</dbReference>
<evidence type="ECO:0000256" key="13">
    <source>
        <dbReference type="RuleBase" id="RU361133"/>
    </source>
</evidence>
<dbReference type="InterPro" id="IPR000909">
    <property type="entry name" value="PLipase_C_PInositol-sp_X_dom"/>
</dbReference>
<dbReference type="InterPro" id="IPR011992">
    <property type="entry name" value="EF-hand-dom_pair"/>
</dbReference>
<evidence type="ECO:0000256" key="5">
    <source>
        <dbReference type="ARBA" id="ARBA00022801"/>
    </source>
</evidence>
<dbReference type="InterPro" id="IPR000980">
    <property type="entry name" value="SH2"/>
</dbReference>
<dbReference type="SMART" id="SM00149">
    <property type="entry name" value="PLCYc"/>
    <property type="match status" value="1"/>
</dbReference>
<dbReference type="Pfam" id="PF00388">
    <property type="entry name" value="PI-PLC-X"/>
    <property type="match status" value="1"/>
</dbReference>
<dbReference type="PANTHER" id="PTHR10336">
    <property type="entry name" value="PHOSPHOINOSITIDE-SPECIFIC PHOSPHOLIPASE C FAMILY PROTEIN"/>
    <property type="match status" value="1"/>
</dbReference>
<feature type="region of interest" description="Disordered" evidence="14">
    <location>
        <begin position="1302"/>
        <end position="1348"/>
    </location>
</feature>
<feature type="domain" description="SH3" evidence="16">
    <location>
        <begin position="812"/>
        <end position="870"/>
    </location>
</feature>
<dbReference type="PRINTS" id="PR00401">
    <property type="entry name" value="SH2DOMAIN"/>
</dbReference>
<keyword evidence="20" id="KW-1185">Reference proteome</keyword>
<feature type="region of interest" description="Disordered" evidence="14">
    <location>
        <begin position="1"/>
        <end position="21"/>
    </location>
</feature>
<dbReference type="SUPFAM" id="SSF55550">
    <property type="entry name" value="SH2 domain"/>
    <property type="match status" value="2"/>
</dbReference>
<feature type="compositionally biased region" description="Polar residues" evidence="14">
    <location>
        <begin position="1313"/>
        <end position="1323"/>
    </location>
</feature>
<comment type="cofactor">
    <cofactor evidence="1">
        <name>Ca(2+)</name>
        <dbReference type="ChEBI" id="CHEBI:29108"/>
    </cofactor>
</comment>
<dbReference type="SMART" id="SM00239">
    <property type="entry name" value="C2"/>
    <property type="match status" value="1"/>
</dbReference>
<dbReference type="Pfam" id="PF00017">
    <property type="entry name" value="SH2"/>
    <property type="match status" value="2"/>
</dbReference>
<dbReference type="PROSITE" id="PS50002">
    <property type="entry name" value="SH3"/>
    <property type="match status" value="1"/>
</dbReference>
<keyword evidence="9 13" id="KW-0443">Lipid metabolism</keyword>
<dbReference type="PROSITE" id="PS50008">
    <property type="entry name" value="PIPLC_Y_DOMAIN"/>
    <property type="match status" value="1"/>
</dbReference>
<feature type="domain" description="C2" evidence="17">
    <location>
        <begin position="1075"/>
        <end position="1201"/>
    </location>
</feature>
<keyword evidence="4" id="KW-0677">Repeat</keyword>
<dbReference type="InterPro" id="IPR000008">
    <property type="entry name" value="C2_dom"/>
</dbReference>
<dbReference type="InterPro" id="IPR036028">
    <property type="entry name" value="SH3-like_dom_sf"/>
</dbReference>
<dbReference type="Proteomes" id="UP001331761">
    <property type="component" value="Unassembled WGS sequence"/>
</dbReference>
<keyword evidence="8 11" id="KW-0727">SH2 domain</keyword>
<dbReference type="SMART" id="SM00148">
    <property type="entry name" value="PLCXc"/>
    <property type="match status" value="1"/>
</dbReference>
<gene>
    <name evidence="19" type="ORF">GCK32_005608</name>
</gene>
<proteinExistence type="predicted"/>